<dbReference type="Gene3D" id="1.10.287.4070">
    <property type="match status" value="1"/>
</dbReference>
<evidence type="ECO:0000256" key="1">
    <source>
        <dbReference type="SAM" id="MobiDB-lite"/>
    </source>
</evidence>
<accession>A0AA89BSN5</accession>
<feature type="domain" description="Nop" evidence="2">
    <location>
        <begin position="41"/>
        <end position="209"/>
    </location>
</feature>
<dbReference type="GO" id="GO:0030515">
    <property type="term" value="F:snoRNA binding"/>
    <property type="evidence" value="ECO:0007669"/>
    <property type="project" value="InterPro"/>
</dbReference>
<dbReference type="InterPro" id="IPR036070">
    <property type="entry name" value="Nop_dom_sf"/>
</dbReference>
<name>A0AA89BSN5_9ASTE</name>
<dbReference type="InterPro" id="IPR042239">
    <property type="entry name" value="Nop_C"/>
</dbReference>
<dbReference type="Pfam" id="PF01798">
    <property type="entry name" value="Nop"/>
    <property type="match status" value="1"/>
</dbReference>
<dbReference type="AlphaFoldDB" id="A0AA89BSN5"/>
<dbReference type="InterPro" id="IPR002687">
    <property type="entry name" value="Nop_dom"/>
</dbReference>
<dbReference type="Gene3D" id="1.10.246.90">
    <property type="entry name" value="Nop domain"/>
    <property type="match status" value="1"/>
</dbReference>
<proteinExistence type="predicted"/>
<evidence type="ECO:0000313" key="3">
    <source>
        <dbReference type="EMBL" id="KAK3042481.1"/>
    </source>
</evidence>
<feature type="compositionally biased region" description="Basic and acidic residues" evidence="1">
    <location>
        <begin position="279"/>
        <end position="290"/>
    </location>
</feature>
<dbReference type="GO" id="GO:0032040">
    <property type="term" value="C:small-subunit processome"/>
    <property type="evidence" value="ECO:0007669"/>
    <property type="project" value="InterPro"/>
</dbReference>
<reference evidence="3" key="1">
    <citation type="submission" date="2022-12" db="EMBL/GenBank/DDBJ databases">
        <title>Draft genome assemblies for two species of Escallonia (Escalloniales).</title>
        <authorList>
            <person name="Chanderbali A."/>
            <person name="Dervinis C."/>
            <person name="Anghel I."/>
            <person name="Soltis D."/>
            <person name="Soltis P."/>
            <person name="Zapata F."/>
        </authorList>
    </citation>
    <scope>NUCLEOTIDE SEQUENCE</scope>
    <source>
        <strain evidence="3">UCBG64.0493</strain>
        <tissue evidence="3">Leaf</tissue>
    </source>
</reference>
<dbReference type="InterPro" id="IPR045056">
    <property type="entry name" value="Nop56/Nop58"/>
</dbReference>
<sequence>MGQDLSPVDFIILKQIAETVIKAAELRKRHNDYLVSKMNDVAPNLAALIGEVIGARLISQAGSLTNLAMSPSSTIQILGAEKALFRTLSKYNLFILWLQGTENPREYTEVWSYIQYFIYWPGICKKQRSNGTLSRKQVLHCCSRRLFPRQVSDCLKRKSFLMIVCALSIFFFLFQLNSDLSLVTTEESTTAFGEKLREQVEERLEFYEKGVAPSKNIDVMKAAIKSFINKGPEVRKIKKIKFNVAAAADGETMAEDKQVAATNGDAPEKKKKKEKRKLHQDAEAGLDRANNKKKKKSKA</sequence>
<organism evidence="3 4">
    <name type="scientific">Escallonia herrerae</name>
    <dbReference type="NCBI Taxonomy" id="1293975"/>
    <lineage>
        <taxon>Eukaryota</taxon>
        <taxon>Viridiplantae</taxon>
        <taxon>Streptophyta</taxon>
        <taxon>Embryophyta</taxon>
        <taxon>Tracheophyta</taxon>
        <taxon>Spermatophyta</taxon>
        <taxon>Magnoliopsida</taxon>
        <taxon>eudicotyledons</taxon>
        <taxon>Gunneridae</taxon>
        <taxon>Pentapetalae</taxon>
        <taxon>asterids</taxon>
        <taxon>campanulids</taxon>
        <taxon>Escalloniales</taxon>
        <taxon>Escalloniaceae</taxon>
        <taxon>Escallonia</taxon>
    </lineage>
</organism>
<protein>
    <recommendedName>
        <fullName evidence="2">Nop domain-containing protein</fullName>
    </recommendedName>
</protein>
<dbReference type="GO" id="GO:0031428">
    <property type="term" value="C:box C/D methylation guide snoRNP complex"/>
    <property type="evidence" value="ECO:0007669"/>
    <property type="project" value="InterPro"/>
</dbReference>
<feature type="compositionally biased region" description="Basic residues" evidence="1">
    <location>
        <begin position="269"/>
        <end position="278"/>
    </location>
</feature>
<evidence type="ECO:0000259" key="2">
    <source>
        <dbReference type="PROSITE" id="PS51358"/>
    </source>
</evidence>
<evidence type="ECO:0000313" key="4">
    <source>
        <dbReference type="Proteomes" id="UP001188597"/>
    </source>
</evidence>
<dbReference type="SUPFAM" id="SSF89124">
    <property type="entry name" value="Nop domain"/>
    <property type="match status" value="1"/>
</dbReference>
<feature type="region of interest" description="Disordered" evidence="1">
    <location>
        <begin position="251"/>
        <end position="299"/>
    </location>
</feature>
<dbReference type="Proteomes" id="UP001188597">
    <property type="component" value="Unassembled WGS sequence"/>
</dbReference>
<dbReference type="PANTHER" id="PTHR10894">
    <property type="entry name" value="NUCLEOLAR PROTEIN 5 NUCLEOLAR PROTEIN NOP5 NOP58"/>
    <property type="match status" value="1"/>
</dbReference>
<dbReference type="PROSITE" id="PS51358">
    <property type="entry name" value="NOP"/>
    <property type="match status" value="1"/>
</dbReference>
<dbReference type="PANTHER" id="PTHR10894:SF0">
    <property type="entry name" value="NUCLEOLAR PROTEIN 56"/>
    <property type="match status" value="1"/>
</dbReference>
<dbReference type="EMBL" id="JAVXUP010000019">
    <property type="protein sequence ID" value="KAK3042481.1"/>
    <property type="molecule type" value="Genomic_DNA"/>
</dbReference>
<keyword evidence="4" id="KW-1185">Reference proteome</keyword>
<gene>
    <name evidence="3" type="ORF">RJ639_000205</name>
</gene>
<comment type="caution">
    <text evidence="3">The sequence shown here is derived from an EMBL/GenBank/DDBJ whole genome shotgun (WGS) entry which is preliminary data.</text>
</comment>